<dbReference type="SUPFAM" id="SSF49299">
    <property type="entry name" value="PKD domain"/>
    <property type="match status" value="4"/>
</dbReference>
<dbReference type="Gene3D" id="2.180.10.10">
    <property type="entry name" value="RHS repeat-associated core"/>
    <property type="match status" value="4"/>
</dbReference>
<dbReference type="GO" id="GO:0016020">
    <property type="term" value="C:membrane"/>
    <property type="evidence" value="ECO:0007669"/>
    <property type="project" value="InterPro"/>
</dbReference>
<dbReference type="PANTHER" id="PTHR32305:SF15">
    <property type="entry name" value="PROTEIN RHSA-RELATED"/>
    <property type="match status" value="1"/>
</dbReference>
<dbReference type="Pfam" id="PF25023">
    <property type="entry name" value="TEN_YD-shell"/>
    <property type="match status" value="2"/>
</dbReference>
<evidence type="ECO:0000259" key="3">
    <source>
        <dbReference type="SMART" id="SM00089"/>
    </source>
</evidence>
<dbReference type="InterPro" id="IPR035986">
    <property type="entry name" value="PKD_dom_sf"/>
</dbReference>
<dbReference type="InterPro" id="IPR000601">
    <property type="entry name" value="PKD_dom"/>
</dbReference>
<feature type="domain" description="PKD/Chitinase" evidence="3">
    <location>
        <begin position="847"/>
        <end position="934"/>
    </location>
</feature>
<evidence type="ECO:0000256" key="2">
    <source>
        <dbReference type="SAM" id="Phobius"/>
    </source>
</evidence>
<dbReference type="PANTHER" id="PTHR32305">
    <property type="match status" value="1"/>
</dbReference>
<dbReference type="Pfam" id="PF18911">
    <property type="entry name" value="PKD_4"/>
    <property type="match status" value="1"/>
</dbReference>
<feature type="domain" description="PKD/Chitinase" evidence="3">
    <location>
        <begin position="665"/>
        <end position="749"/>
    </location>
</feature>
<proteinExistence type="predicted"/>
<dbReference type="Gene3D" id="2.60.40.10">
    <property type="entry name" value="Immunoglobulins"/>
    <property type="match status" value="7"/>
</dbReference>
<dbReference type="Pfam" id="PF05593">
    <property type="entry name" value="RHS_repeat"/>
    <property type="match status" value="3"/>
</dbReference>
<dbReference type="InterPro" id="IPR006530">
    <property type="entry name" value="YD"/>
</dbReference>
<dbReference type="SUPFAM" id="SSF49464">
    <property type="entry name" value="Carboxypeptidase regulatory domain-like"/>
    <property type="match status" value="1"/>
</dbReference>
<dbReference type="InterPro" id="IPR022385">
    <property type="entry name" value="Rhs_assc_core"/>
</dbReference>
<dbReference type="Pfam" id="PF05345">
    <property type="entry name" value="He_PIG"/>
    <property type="match status" value="3"/>
</dbReference>
<protein>
    <recommendedName>
        <fullName evidence="3">PKD/Chitinase domain-containing protein</fullName>
    </recommendedName>
</protein>
<dbReference type="STRING" id="62101.AB835_03655"/>
<sequence>MLDTGNKQYGLFRLPILMGLWVLLCAPLVGWAADSDYQVMSDVEVKQSRPHYHWHLGTVFTRHRLTHTGTDTVSGQFRLVIESASHRLEQPDGTTDNGEPFVWLKQGRRIDFEPGETLRKRLFFVKRHGSQLAYTLRLEYRGQSGSDDQYITVDNIRYNQPFSRYQGYFNRYNRYYSWYYRGLVTQNRLKNIGTDTHKGPFRLVITNNNRTVINADGYTPAGEPYITLPQTNVDGYGYTPYITLPQAPLLPRDQITNIRIIFKGRYWHIYHLRYDLRLEKLHDDTTENNPPIANAGRDQTIALDSSVVLDGSASSDSDGDALTYLWGFNQKPDKSAAILSDPTLVNPDFIVDQPGGYILDLIVNDGTDNSDPDQVIISTLNSLPVANAGNDQQAHVGGRIVLDGTASSDRDGDSLSYLWEIESAPDDSSVTLENPTAVMPEMTIDSLGEYIIRLTVSDGEASSAPDTVTITSENLPPVANAGADQQAFVNDVVTLEGSASSDPESQPLSYRWSLVSQPTDSQATLSDTTLVNPTLPIDKAGDYVVQLIVNDGIEDSTPDQRVISTINSRPVANAGDDQTVEFNQPVSLSGSHSSDADEDTLTYQWAILSRPDNSTTQLTSATQEDTGFLADQSGLYIVQLIVDDGQLASEPDTVTLTVQEPPNELPQIISTPVTDVVAGEAYSYTVVATDPDNDPLSYTLLNAPVGMTITGGTINWVPNAAGTANVTVQANDGRGGTATQSFTMTIAIPQQPPVISSSPVTSATVNATYRYSVAASDVNGGDLSYRLTSAPLGMRLTQTSNDNAAISWTPINDGHYAVTVNVTDEQGLSATQSWSIQVTGEQSLTPRLSIIGNQMAPLGQTLTLQLNASDPNEATLQFGISPTPLPANMSLDAMSGKLTFTPQESQVGIYTLTLNASNGYYADEETITITVPEPDGVTRLYGKVLTLGDQPLPGVRLEVNGIETVSDANGDYLFDDLPVSGHIRLLVDGSTVDPALGDFATVPEMIPVIAGADNFLDPPIYLLPLDTGSADQIHPNQTTIVDSSPLEDQNGNTTEPVTMTVPAGAAIHDETGLPYLGDIHISRVTDPTLEPRPLPEEYDFSVYIAIQPFGVTYPEPVPISFPNVENFPPGSRMDMFALNHDTGQMEKIGEGLVSANGKTVDSIGGVVRSNSWHGITPQVPVVSEDGNPNTGNPNKNDCNKAACKVNKTTGNLGEWHTLPSYRSLEQPRVLALEYNSNTANPHPIQTFSSGFGNQAPPPISMSAHMTVDGVSLSEDRFMAVRVEPSSVRGQFKLTRPSIQYNASGFSTDIHQYTLNTQCYFPISRRADTITGEVMIHNQTDSSIGAGWSIRGLQRLYPHELTGKVLLTDGTETLLTFEPDANNADQFTSPPTDYSVLARQPDGTYTRRMKDGRVYTFDARGFLMTGADRNNNTTTWEYDNEDRLTRIIDPTDSAYTLTYSAGKLSSISDPLDRTTQFEHDSRGNLIAIIEPNGDRRTFEYQADDYLMIAQTDQRNHRKQYQYDFARRVTQATLPDDSTIHFSIGDVQGLPDPANGTGTRYQPLAAPPLLEEVSNLLTDQNGNLSRTEVDANDIPTKRVDAVGRHYHYQRNADGEITRHTRPNGSTIDKTFDALGNVLTRRENFNNALYQYTYDQFSLVTRYTNPNNHSTQYNRDSQGNMTSIVNELGHTTTMEYDSRGLVTRMETPNQLVTTYEYNAQGLIEALTETPPTGNPVDSRTTRYTYDGAGQTTQIQTPDGITLKMTYDDKGRVTRVQDNLNQSVDYHYDAFNNLIQTDTQNTNGNVALTVQSAFDSRNRAVELSAPHLGEDHSTQQITLDNNSNIIGITDPNGGNSSSQYDGEDRLIRHTHRLNGITEYTYDTNDRITQVKAPNGVTTHYTYDLIGRITSEISPDRGTIAYTYDNNNNVLTSTDGRGITTTYTYDELERPMTKTFPNSAGTIEDVTYCYDNASHCPGIVASQQGAIQSSCVLSTGRLCAIHDESGTYVYDYDAFGNLIRQIKTELGQSYVTAYQYDKGDNVTQMRYPTGRVMTVGRDGVRRVANIATTINGSNQTIISNVQYRGDDQILSATFGNGLTDNRAYDLQGRLISQSLGSIDTWDYSYDKNSNMLSRDTIPQTSFYDYDALDRITGDQVNAHPLDQYQYDLNHNRQLKTTAANDDAYTYQQNSNRLITTEEVLDVTRPASQGEELRTYNNANRWYQLFKEGQLTATYIYNSQGLRTRKIIGATAETATVTIYHYDRYGQLIAETDAAGTVQKEYLYNGMSPVAQIDTQSNTEIINYLHVDHLYTPRFATNNTQQITWRWEGDGFGTSEPEELGATMNLRFAGQYHDRESGLHYNWHRYYDPATGRYTTSDPIGLLGGMNTYGYAGQNPLLYVDPYGLYCLSPEAIGAISGAVGGLVSGALAGSAAGGVGAIPGAVAGGVAGALVGAGSGFLAASSTGQAAAAGAIGSNGTASGLVGGVAGAVVSQGLSQSGAANPVTAAGIGGAVGGVYAAGVAGTALAPTAAVGAIGGLVAGGTSELLKLGQDCDCNQ</sequence>
<evidence type="ECO:0000256" key="1">
    <source>
        <dbReference type="ARBA" id="ARBA00022737"/>
    </source>
</evidence>
<name>A0A1D2QS46_9GAMM</name>
<feature type="domain" description="PKD/Chitinase" evidence="3">
    <location>
        <begin position="756"/>
        <end position="841"/>
    </location>
</feature>
<feature type="transmembrane region" description="Helical" evidence="2">
    <location>
        <begin position="12"/>
        <end position="33"/>
    </location>
</feature>
<dbReference type="Proteomes" id="UP000242502">
    <property type="component" value="Unassembled WGS sequence"/>
</dbReference>
<dbReference type="EMBL" id="MDLC01000009">
    <property type="protein sequence ID" value="ODS24406.1"/>
    <property type="molecule type" value="Genomic_DNA"/>
</dbReference>
<organism evidence="4 5">
    <name type="scientific">Candidatus Endobugula sertula</name>
    <name type="common">Bugula neritina bacterial symbiont</name>
    <dbReference type="NCBI Taxonomy" id="62101"/>
    <lineage>
        <taxon>Bacteria</taxon>
        <taxon>Pseudomonadati</taxon>
        <taxon>Pseudomonadota</taxon>
        <taxon>Gammaproteobacteria</taxon>
        <taxon>Cellvibrionales</taxon>
        <taxon>Cellvibrionaceae</taxon>
        <taxon>Candidatus Endobugula</taxon>
    </lineage>
</organism>
<keyword evidence="2" id="KW-0472">Membrane</keyword>
<keyword evidence="2" id="KW-0812">Transmembrane</keyword>
<dbReference type="InterPro" id="IPR015919">
    <property type="entry name" value="Cadherin-like_sf"/>
</dbReference>
<dbReference type="SUPFAM" id="SSF49313">
    <property type="entry name" value="Cadherin-like"/>
    <property type="match status" value="3"/>
</dbReference>
<dbReference type="Pfam" id="PF22352">
    <property type="entry name" value="K319L-like_PKD"/>
    <property type="match status" value="3"/>
</dbReference>
<dbReference type="InterPro" id="IPR050708">
    <property type="entry name" value="T6SS_VgrG/RHS"/>
</dbReference>
<dbReference type="InterPro" id="IPR022409">
    <property type="entry name" value="PKD/Chitinase_dom"/>
</dbReference>
<feature type="domain" description="PKD/Chitinase" evidence="3">
    <location>
        <begin position="478"/>
        <end position="566"/>
    </location>
</feature>
<dbReference type="SMART" id="SM00089">
    <property type="entry name" value="PKD"/>
    <property type="match status" value="7"/>
</dbReference>
<feature type="domain" description="PKD/Chitinase" evidence="3">
    <location>
        <begin position="296"/>
        <end position="380"/>
    </location>
</feature>
<dbReference type="GO" id="GO:0005509">
    <property type="term" value="F:calcium ion binding"/>
    <property type="evidence" value="ECO:0007669"/>
    <property type="project" value="InterPro"/>
</dbReference>
<evidence type="ECO:0000313" key="5">
    <source>
        <dbReference type="Proteomes" id="UP000242502"/>
    </source>
</evidence>
<feature type="domain" description="PKD/Chitinase" evidence="3">
    <location>
        <begin position="571"/>
        <end position="661"/>
    </location>
</feature>
<dbReference type="InterPro" id="IPR056823">
    <property type="entry name" value="TEN-like_YD-shell"/>
</dbReference>
<feature type="domain" description="PKD/Chitinase" evidence="3">
    <location>
        <begin position="385"/>
        <end position="475"/>
    </location>
</feature>
<dbReference type="InterPro" id="IPR031325">
    <property type="entry name" value="RHS_repeat"/>
</dbReference>
<reference evidence="4 5" key="1">
    <citation type="journal article" date="2016" name="Appl. Environ. Microbiol.">
        <title>Lack of Overt Genome Reduction in the Bryostatin-Producing Bryozoan Symbiont "Candidatus Endobugula sertula".</title>
        <authorList>
            <person name="Miller I.J."/>
            <person name="Vanee N."/>
            <person name="Fong S.S."/>
            <person name="Lim-Fong G.E."/>
            <person name="Kwan J.C."/>
        </authorList>
    </citation>
    <scope>NUCLEOTIDE SEQUENCE [LARGE SCALE GENOMIC DNA]</scope>
    <source>
        <strain evidence="4">AB1-4</strain>
    </source>
</reference>
<keyword evidence="1" id="KW-0677">Repeat</keyword>
<gene>
    <name evidence="4" type="ORF">AB835_03655</name>
</gene>
<dbReference type="NCBIfam" id="TIGR01643">
    <property type="entry name" value="YD_repeat_2x"/>
    <property type="match status" value="8"/>
</dbReference>
<comment type="caution">
    <text evidence="4">The sequence shown here is derived from an EMBL/GenBank/DDBJ whole genome shotgun (WGS) entry which is preliminary data.</text>
</comment>
<keyword evidence="2" id="KW-1133">Transmembrane helix</keyword>
<evidence type="ECO:0000313" key="4">
    <source>
        <dbReference type="EMBL" id="ODS24406.1"/>
    </source>
</evidence>
<accession>A0A1D2QS46</accession>
<dbReference type="PRINTS" id="PR00394">
    <property type="entry name" value="RHSPROTEIN"/>
</dbReference>
<dbReference type="InterPro" id="IPR013783">
    <property type="entry name" value="Ig-like_fold"/>
</dbReference>
<dbReference type="InterPro" id="IPR008969">
    <property type="entry name" value="CarboxyPept-like_regulatory"/>
</dbReference>
<dbReference type="NCBIfam" id="TIGR03696">
    <property type="entry name" value="Rhs_assc_core"/>
    <property type="match status" value="1"/>
</dbReference>